<dbReference type="GO" id="GO:0006313">
    <property type="term" value="P:DNA transposition"/>
    <property type="evidence" value="ECO:0007669"/>
    <property type="project" value="InterPro"/>
</dbReference>
<dbReference type="PANTHER" id="PTHR33258:SF1">
    <property type="entry name" value="TRANSPOSASE INSL FOR INSERTION SEQUENCE ELEMENT IS186A-RELATED"/>
    <property type="match status" value="1"/>
</dbReference>
<keyword evidence="4" id="KW-0233">DNA recombination</keyword>
<dbReference type="EMBL" id="JAATHJ010000001">
    <property type="protein sequence ID" value="NJP36163.1"/>
    <property type="molecule type" value="Genomic_DNA"/>
</dbReference>
<dbReference type="InterPro" id="IPR012337">
    <property type="entry name" value="RNaseH-like_sf"/>
</dbReference>
<dbReference type="NCBIfam" id="NF033592">
    <property type="entry name" value="transpos_IS4_1"/>
    <property type="match status" value="1"/>
</dbReference>
<dbReference type="SUPFAM" id="SSF53098">
    <property type="entry name" value="Ribonuclease H-like"/>
    <property type="match status" value="1"/>
</dbReference>
<dbReference type="PANTHER" id="PTHR33258">
    <property type="entry name" value="TRANSPOSASE INSL FOR INSERTION SEQUENCE ELEMENT IS186A-RELATED"/>
    <property type="match status" value="1"/>
</dbReference>
<evidence type="ECO:0000256" key="4">
    <source>
        <dbReference type="ARBA" id="ARBA00023172"/>
    </source>
</evidence>
<reference evidence="6 7" key="1">
    <citation type="submission" date="2020-03" db="EMBL/GenBank/DDBJ databases">
        <title>Assessment of the enzymatic potential of alkaline-tolerant lipase obtained from Bacillus luteus H11 (technogenic soil) for the bioremediation of saline soils contaminated with petroleum substances.</title>
        <authorList>
            <person name="Kalwasinska A."/>
        </authorList>
    </citation>
    <scope>NUCLEOTIDE SEQUENCE [LARGE SCALE GENOMIC DNA]</scope>
    <source>
        <strain evidence="6 7">H11</strain>
    </source>
</reference>
<evidence type="ECO:0000256" key="1">
    <source>
        <dbReference type="ARBA" id="ARBA00010075"/>
    </source>
</evidence>
<evidence type="ECO:0000313" key="6">
    <source>
        <dbReference type="EMBL" id="NJP36163.1"/>
    </source>
</evidence>
<accession>A0A969PMT0</accession>
<protein>
    <submittedName>
        <fullName evidence="6">IS4 family transposase</fullName>
    </submittedName>
</protein>
<dbReference type="Proteomes" id="UP000752012">
    <property type="component" value="Unassembled WGS sequence"/>
</dbReference>
<name>A0A969PMT0_9BACI</name>
<feature type="domain" description="Transposase IS4-like" evidence="5">
    <location>
        <begin position="116"/>
        <end position="326"/>
    </location>
</feature>
<organism evidence="6 7">
    <name type="scientific">Alkalicoccus luteus</name>
    <dbReference type="NCBI Taxonomy" id="1237094"/>
    <lineage>
        <taxon>Bacteria</taxon>
        <taxon>Bacillati</taxon>
        <taxon>Bacillota</taxon>
        <taxon>Bacilli</taxon>
        <taxon>Bacillales</taxon>
        <taxon>Bacillaceae</taxon>
        <taxon>Alkalicoccus</taxon>
    </lineage>
</organism>
<dbReference type="GO" id="GO:0004803">
    <property type="term" value="F:transposase activity"/>
    <property type="evidence" value="ECO:0007669"/>
    <property type="project" value="InterPro"/>
</dbReference>
<dbReference type="InterPro" id="IPR047952">
    <property type="entry name" value="Transpos_IS4"/>
</dbReference>
<evidence type="ECO:0000259" key="5">
    <source>
        <dbReference type="Pfam" id="PF01609"/>
    </source>
</evidence>
<comment type="similarity">
    <text evidence="1">Belongs to the transposase 11 family.</text>
</comment>
<proteinExistence type="inferred from homology"/>
<dbReference type="Pfam" id="PF01609">
    <property type="entry name" value="DDE_Tnp_1"/>
    <property type="match status" value="1"/>
</dbReference>
<dbReference type="AlphaFoldDB" id="A0A969PMT0"/>
<keyword evidence="7" id="KW-1185">Reference proteome</keyword>
<evidence type="ECO:0000256" key="3">
    <source>
        <dbReference type="ARBA" id="ARBA00023125"/>
    </source>
</evidence>
<evidence type="ECO:0000313" key="7">
    <source>
        <dbReference type="Proteomes" id="UP000752012"/>
    </source>
</evidence>
<sequence>MTQKTFLGAVQVSLDMINDVMFLCESRTKPTYFTRQGENNKLPFVHLVWFCLSFVRKTLQLELHDFFHQLRPGETSISKQGFSQARQKLSPTAFIKLNDEVMTWFYADGIPNTFHGYRLLAIDGTVLQLNNVPALREAFGAAGNDKRTYPRAYAAVLYDLENKLTLASVITRYSTPERTVAIDLLEKLNQFAPQKELILFDRGYPSRGMFRYLTTHDHHFLMRCPRQAMQEINQSIQPDQWIELTDEEGSMSLRVLRFWLDSGQEEILVTNLLETEFDRAFFQELYFKRWGIEGYYRELKSTLQLENVTGATSIAVKQDFYAAVYLTNMAALIKHEANEWIQQEHQGKQLTYTYQVNANLLIGCLKSYLLRILLASTPGEQEAIFQQMITEVIRQKIPIRPGRKCGRPLKKWVNKHPYNRKRCL</sequence>
<keyword evidence="3" id="KW-0238">DNA-binding</keyword>
<comment type="caution">
    <text evidence="6">The sequence shown here is derived from an EMBL/GenBank/DDBJ whole genome shotgun (WGS) entry which is preliminary data.</text>
</comment>
<evidence type="ECO:0000256" key="2">
    <source>
        <dbReference type="ARBA" id="ARBA00022578"/>
    </source>
</evidence>
<dbReference type="InterPro" id="IPR002559">
    <property type="entry name" value="Transposase_11"/>
</dbReference>
<gene>
    <name evidence="6" type="ORF">HCN83_01030</name>
</gene>
<dbReference type="GO" id="GO:0003677">
    <property type="term" value="F:DNA binding"/>
    <property type="evidence" value="ECO:0007669"/>
    <property type="project" value="UniProtKB-KW"/>
</dbReference>
<keyword evidence="2" id="KW-0815">Transposition</keyword>
<dbReference type="RefSeq" id="WP_168004438.1">
    <property type="nucleotide sequence ID" value="NZ_JAATHJ010000001.1"/>
</dbReference>